<protein>
    <recommendedName>
        <fullName evidence="1">CCR4-NOT transcription complex subunit 1 N-terminal domain-containing protein</fullName>
    </recommendedName>
</protein>
<evidence type="ECO:0000259" key="1">
    <source>
        <dbReference type="Pfam" id="PF22940"/>
    </source>
</evidence>
<sequence length="202" mass="23034">RTLVTYLDLQSTEQNGSLTKRSENVHLNYWLQEISSLISKPNFVTLICYAFDTAITQELLKLSSPSNGFFTYLCKLSKLNRVQELLFVLALQNSTHVELQTLACEHIQERLPEFIQLVSGDNGINETGLSDLPVEALHSLLVLIQQFIFNESIISVINMEEYENFLNVLRKEYPRERLCNSSSLILLPLLYSSNTLTTDLTS</sequence>
<evidence type="ECO:0000313" key="3">
    <source>
        <dbReference type="Proteomes" id="UP000663868"/>
    </source>
</evidence>
<proteinExistence type="predicted"/>
<name>A0A820KXV6_9BILA</name>
<comment type="caution">
    <text evidence="2">The sequence shown here is derived from an EMBL/GenBank/DDBJ whole genome shotgun (WGS) entry which is preliminary data.</text>
</comment>
<feature type="non-terminal residue" evidence="2">
    <location>
        <position position="1"/>
    </location>
</feature>
<accession>A0A820KXV6</accession>
<dbReference type="Pfam" id="PF22940">
    <property type="entry name" value="CNOT1_1st"/>
    <property type="match status" value="1"/>
</dbReference>
<evidence type="ECO:0000313" key="2">
    <source>
        <dbReference type="EMBL" id="CAF4350215.1"/>
    </source>
</evidence>
<organism evidence="2 3">
    <name type="scientific">Adineta steineri</name>
    <dbReference type="NCBI Taxonomy" id="433720"/>
    <lineage>
        <taxon>Eukaryota</taxon>
        <taxon>Metazoa</taxon>
        <taxon>Spiralia</taxon>
        <taxon>Gnathifera</taxon>
        <taxon>Rotifera</taxon>
        <taxon>Eurotatoria</taxon>
        <taxon>Bdelloidea</taxon>
        <taxon>Adinetida</taxon>
        <taxon>Adinetidae</taxon>
        <taxon>Adineta</taxon>
    </lineage>
</organism>
<feature type="non-terminal residue" evidence="2">
    <location>
        <position position="202"/>
    </location>
</feature>
<dbReference type="EMBL" id="CAJOBB010018555">
    <property type="protein sequence ID" value="CAF4350215.1"/>
    <property type="molecule type" value="Genomic_DNA"/>
</dbReference>
<reference evidence="2" key="1">
    <citation type="submission" date="2021-02" db="EMBL/GenBank/DDBJ databases">
        <authorList>
            <person name="Nowell W R."/>
        </authorList>
    </citation>
    <scope>NUCLEOTIDE SEQUENCE</scope>
</reference>
<dbReference type="InterPro" id="IPR055104">
    <property type="entry name" value="CNOT1_1st"/>
</dbReference>
<dbReference type="AlphaFoldDB" id="A0A820KXV6"/>
<feature type="domain" description="CCR4-NOT transcription complex subunit 1 N-terminal" evidence="1">
    <location>
        <begin position="40"/>
        <end position="177"/>
    </location>
</feature>
<gene>
    <name evidence="2" type="ORF">KXQ929_LOCUS48221</name>
</gene>
<dbReference type="Proteomes" id="UP000663868">
    <property type="component" value="Unassembled WGS sequence"/>
</dbReference>